<dbReference type="GO" id="GO:0003989">
    <property type="term" value="F:acetyl-CoA carboxylase activity"/>
    <property type="evidence" value="ECO:0007669"/>
    <property type="project" value="UniProtKB-ARBA"/>
</dbReference>
<keyword evidence="5" id="KW-1185">Reference proteome</keyword>
<dbReference type="AlphaFoldDB" id="A0A371J7S6"/>
<evidence type="ECO:0000313" key="5">
    <source>
        <dbReference type="Proteomes" id="UP000215694"/>
    </source>
</evidence>
<dbReference type="PROSITE" id="PS50980">
    <property type="entry name" value="COA_CT_NTER"/>
    <property type="match status" value="1"/>
</dbReference>
<dbReference type="InterPro" id="IPR011762">
    <property type="entry name" value="COA_CT_N"/>
</dbReference>
<accession>A0A371J7S6</accession>
<dbReference type="Proteomes" id="UP000215694">
    <property type="component" value="Unassembled WGS sequence"/>
</dbReference>
<dbReference type="InterPro" id="IPR051047">
    <property type="entry name" value="AccD/PCCB"/>
</dbReference>
<proteinExistence type="inferred from homology"/>
<dbReference type="SUPFAM" id="SSF52096">
    <property type="entry name" value="ClpP/crotonase"/>
    <property type="match status" value="2"/>
</dbReference>
<sequence length="515" mass="55960">MSVEKLNLLNKKREVIELGGGQKRIDKQHSSGKLTCRERLNLLFDENTFVEVDAFVKHRCTNFGMEKNEAPGEGVVCGYGKVDGRLVYSYAQDFTVLGGSLGEMHAKKIIKVMDLAIKMGAPVIGLNDSGGARIQEAVDALAGYGGIFYKNTIASGVIPQISAIMGPCAGGAVYSPALTDFIYMVDRTSQMFITGPQVIKTVTGEDVSAEELGGASTHNMTSGVAHFIAENDQNCIEQIRTLLSFLPSNNAEKAPILETGDSPNREVEILNNIIPDGANKAYDMKDVIVNIVDDGFFYEVQQYFALNMIVGFARINGESIGIIANQPKYMAGSLDIDASDKAARFIRTCDAYNIPILSLVDVPGFLPGTSQEYGGIIRHGAKMLYAYSEATVPKVTLITRKAYGGSYLAMCSKDLGADVVMAWPTAEIAVMGSEGAANIIFSKDIKASENPTETRAQKIKEYNDEFATPYKAAERGFVDDVIQPSLTRLRLADAFDMLSSKRESRPFKKHGNIPL</sequence>
<dbReference type="PANTHER" id="PTHR43842">
    <property type="entry name" value="PROPIONYL-COA CARBOXYLASE BETA CHAIN"/>
    <property type="match status" value="1"/>
</dbReference>
<gene>
    <name evidence="4" type="ORF">CHL78_004060</name>
</gene>
<dbReference type="PROSITE" id="PS50989">
    <property type="entry name" value="COA_CT_CTER"/>
    <property type="match status" value="1"/>
</dbReference>
<dbReference type="EMBL" id="NOJY02000005">
    <property type="protein sequence ID" value="RDY28718.1"/>
    <property type="molecule type" value="Genomic_DNA"/>
</dbReference>
<evidence type="ECO:0000259" key="2">
    <source>
        <dbReference type="PROSITE" id="PS50980"/>
    </source>
</evidence>
<dbReference type="InterPro" id="IPR011763">
    <property type="entry name" value="COA_CT_C"/>
</dbReference>
<dbReference type="OrthoDB" id="9803706at2"/>
<keyword evidence="4" id="KW-0808">Transferase</keyword>
<dbReference type="GO" id="GO:0004658">
    <property type="term" value="F:propionyl-CoA carboxylase activity"/>
    <property type="evidence" value="ECO:0007669"/>
    <property type="project" value="UniProtKB-ARBA"/>
</dbReference>
<reference evidence="4 5" key="1">
    <citation type="journal article" date="2017" name="Genome Announc.">
        <title>Draft Genome Sequence of Romboutsia weinsteinii sp. nov. Strain CCRI-19649(T) Isolated from Surface Water.</title>
        <authorList>
            <person name="Maheux A.F."/>
            <person name="Boudreau D.K."/>
            <person name="Berube E."/>
            <person name="Boissinot M."/>
            <person name="Cantin P."/>
            <person name="Raymond F."/>
            <person name="Corbeil J."/>
            <person name="Omar R.F."/>
            <person name="Bergeron M.G."/>
        </authorList>
    </citation>
    <scope>NUCLEOTIDE SEQUENCE [LARGE SCALE GENOMIC DNA]</scope>
    <source>
        <strain evidence="4 5">CCRI-19649</strain>
    </source>
</reference>
<name>A0A371J7S6_9FIRM</name>
<dbReference type="Pfam" id="PF01039">
    <property type="entry name" value="Carboxyl_trans"/>
    <property type="match status" value="1"/>
</dbReference>
<comment type="similarity">
    <text evidence="1">Belongs to the AccD/PCCB family.</text>
</comment>
<dbReference type="InterPro" id="IPR034733">
    <property type="entry name" value="AcCoA_carboxyl_beta"/>
</dbReference>
<dbReference type="PANTHER" id="PTHR43842:SF2">
    <property type="entry name" value="PROPIONYL-COA CARBOXYLASE BETA CHAIN, MITOCHONDRIAL"/>
    <property type="match status" value="1"/>
</dbReference>
<evidence type="ECO:0000313" key="4">
    <source>
        <dbReference type="EMBL" id="RDY28718.1"/>
    </source>
</evidence>
<comment type="caution">
    <text evidence="4">The sequence shown here is derived from an EMBL/GenBank/DDBJ whole genome shotgun (WGS) entry which is preliminary data.</text>
</comment>
<protein>
    <submittedName>
        <fullName evidence="4">Methylmalonyl-CoA carboxyltransferase</fullName>
    </submittedName>
</protein>
<dbReference type="RefSeq" id="WP_094366535.1">
    <property type="nucleotide sequence ID" value="NZ_NOJY02000005.1"/>
</dbReference>
<dbReference type="InterPro" id="IPR029045">
    <property type="entry name" value="ClpP/crotonase-like_dom_sf"/>
</dbReference>
<organism evidence="4 5">
    <name type="scientific">Romboutsia weinsteinii</name>
    <dbReference type="NCBI Taxonomy" id="2020949"/>
    <lineage>
        <taxon>Bacteria</taxon>
        <taxon>Bacillati</taxon>
        <taxon>Bacillota</taxon>
        <taxon>Clostridia</taxon>
        <taxon>Peptostreptococcales</taxon>
        <taxon>Peptostreptococcaceae</taxon>
        <taxon>Romboutsia</taxon>
    </lineage>
</organism>
<dbReference type="Gene3D" id="3.90.226.10">
    <property type="entry name" value="2-enoyl-CoA Hydratase, Chain A, domain 1"/>
    <property type="match status" value="2"/>
</dbReference>
<feature type="domain" description="CoA carboxyltransferase N-terminal" evidence="2">
    <location>
        <begin position="2"/>
        <end position="258"/>
    </location>
</feature>
<evidence type="ECO:0000256" key="1">
    <source>
        <dbReference type="ARBA" id="ARBA00006102"/>
    </source>
</evidence>
<evidence type="ECO:0000259" key="3">
    <source>
        <dbReference type="PROSITE" id="PS50989"/>
    </source>
</evidence>
<dbReference type="GO" id="GO:0009317">
    <property type="term" value="C:acetyl-CoA carboxylase complex"/>
    <property type="evidence" value="ECO:0007669"/>
    <property type="project" value="UniProtKB-ARBA"/>
</dbReference>
<dbReference type="FunFam" id="3.90.226.10:FF:000016">
    <property type="entry name" value="Propionyl-CoA carboxylase, beta subunit"/>
    <property type="match status" value="1"/>
</dbReference>
<feature type="domain" description="CoA carboxyltransferase C-terminal" evidence="3">
    <location>
        <begin position="262"/>
        <end position="509"/>
    </location>
</feature>
<dbReference type="GO" id="GO:0016740">
    <property type="term" value="F:transferase activity"/>
    <property type="evidence" value="ECO:0007669"/>
    <property type="project" value="UniProtKB-KW"/>
</dbReference>
<dbReference type="GO" id="GO:0015977">
    <property type="term" value="P:carbon fixation"/>
    <property type="evidence" value="ECO:0007669"/>
    <property type="project" value="UniProtKB-ARBA"/>
</dbReference>
<dbReference type="FunFam" id="3.90.226.10:FF:000017">
    <property type="entry name" value="Propionyl-CoA carboxylase subunit beta 5"/>
    <property type="match status" value="1"/>
</dbReference>